<feature type="compositionally biased region" description="Basic residues" evidence="1">
    <location>
        <begin position="640"/>
        <end position="652"/>
    </location>
</feature>
<feature type="compositionally biased region" description="Basic and acidic residues" evidence="1">
    <location>
        <begin position="628"/>
        <end position="639"/>
    </location>
</feature>
<dbReference type="EMBL" id="CADCTV010000645">
    <property type="protein sequence ID" value="CAA9350485.1"/>
    <property type="molecule type" value="Genomic_DNA"/>
</dbReference>
<evidence type="ECO:0000256" key="1">
    <source>
        <dbReference type="SAM" id="MobiDB-lite"/>
    </source>
</evidence>
<feature type="compositionally biased region" description="Basic and acidic residues" evidence="1">
    <location>
        <begin position="145"/>
        <end position="157"/>
    </location>
</feature>
<dbReference type="AlphaFoldDB" id="A0A6J4M6Y4"/>
<evidence type="ECO:0000313" key="2">
    <source>
        <dbReference type="EMBL" id="CAA9350485.1"/>
    </source>
</evidence>
<gene>
    <name evidence="2" type="ORF">AVDCRST_MAG89-3099</name>
</gene>
<feature type="compositionally biased region" description="Gly residues" evidence="1">
    <location>
        <begin position="308"/>
        <end position="329"/>
    </location>
</feature>
<feature type="non-terminal residue" evidence="2">
    <location>
        <position position="652"/>
    </location>
</feature>
<feature type="compositionally biased region" description="Basic and acidic residues" evidence="1">
    <location>
        <begin position="259"/>
        <end position="269"/>
    </location>
</feature>
<feature type="compositionally biased region" description="Basic residues" evidence="1">
    <location>
        <begin position="114"/>
        <end position="128"/>
    </location>
</feature>
<feature type="compositionally biased region" description="Basic and acidic residues" evidence="1">
    <location>
        <begin position="52"/>
        <end position="65"/>
    </location>
</feature>
<name>A0A6J4M6Y4_9BACT</name>
<feature type="compositionally biased region" description="Basic and acidic residues" evidence="1">
    <location>
        <begin position="371"/>
        <end position="398"/>
    </location>
</feature>
<feature type="compositionally biased region" description="Basic residues" evidence="1">
    <location>
        <begin position="66"/>
        <end position="78"/>
    </location>
</feature>
<accession>A0A6J4M6Y4</accession>
<feature type="region of interest" description="Disordered" evidence="1">
    <location>
        <begin position="1"/>
        <end position="467"/>
    </location>
</feature>
<feature type="compositionally biased region" description="Basic residues" evidence="1">
    <location>
        <begin position="608"/>
        <end position="627"/>
    </location>
</feature>
<reference evidence="2" key="1">
    <citation type="submission" date="2020-02" db="EMBL/GenBank/DDBJ databases">
        <authorList>
            <person name="Meier V. D."/>
        </authorList>
    </citation>
    <scope>NUCLEOTIDE SEQUENCE</scope>
    <source>
        <strain evidence="2">AVDCRST_MAG89</strain>
    </source>
</reference>
<feature type="compositionally biased region" description="Basic residues" evidence="1">
    <location>
        <begin position="188"/>
        <end position="209"/>
    </location>
</feature>
<organism evidence="2">
    <name type="scientific">uncultured Gemmatimonadota bacterium</name>
    <dbReference type="NCBI Taxonomy" id="203437"/>
    <lineage>
        <taxon>Bacteria</taxon>
        <taxon>Pseudomonadati</taxon>
        <taxon>Gemmatimonadota</taxon>
        <taxon>environmental samples</taxon>
    </lineage>
</organism>
<feature type="compositionally biased region" description="Basic residues" evidence="1">
    <location>
        <begin position="338"/>
        <end position="357"/>
    </location>
</feature>
<protein>
    <submittedName>
        <fullName evidence="2">Acyl-CoA dehydrogenase</fullName>
    </submittedName>
</protein>
<proteinExistence type="predicted"/>
<feature type="compositionally biased region" description="Basic residues" evidence="1">
    <location>
        <begin position="233"/>
        <end position="247"/>
    </location>
</feature>
<sequence length="652" mass="71039">ECHERPDRAGIPRRRRGGPRIRVDRAQLRPRAVPGQLPAGPDPPVPAPGSRRQAEDRRVHREASAHHRAGRQRRHRPHGRDSARAGGRAARGGRLRPEDSRGVRRHRAEPGGLRTHHRHGHQQGRQPHRPAVGAPVHRRAAAAEAVRHPRAEEEVPAAHRQGGHLGLRAHRGRGGQRPGGAGDDGHANRGRQRLHHQRRKAVVHQRHPGRAAGGDGPHARQDQERQGHPADHRLHRRHQRAGGHHHPALPVHGPQGAAERGDHLRERPRAPRRHPVGRGQGAEAGPDHTEHGAPDASDVGGVRRQGRGRGGAQVGGGARAVGPGGGQARRGGANAGRHGGRRLRHRGHGRAVLRPRRPGAERHPAGGGHRQAVDHRGGLEADRRPDADPRRPRLRDGRLAAGARGKAHRGGADDARLPHQPHLRGLQRDHAPVHRPRGGGHAPGGGGRHDQARHRRGAEVRRHGQGRPVVRGVAPQAVRGRRADPRRVRRVRAAGQARALHRAHLAQAGARNVLRHGQVPGEAGAQGQAAGALRRHRRRAVRHVVRLRPRAVAGQGAARPRRAAPGRRVLQALAPAHQGAVQPDRAERGRQHLPACPGRVEGPVRVAGRGRHRRLAGGRRRARRRLHLGRDEFATGRHLPDRRHRPGGRQRL</sequence>
<feature type="region of interest" description="Disordered" evidence="1">
    <location>
        <begin position="578"/>
        <end position="652"/>
    </location>
</feature>
<feature type="compositionally biased region" description="Basic and acidic residues" evidence="1">
    <location>
        <begin position="217"/>
        <end position="232"/>
    </location>
</feature>
<feature type="non-terminal residue" evidence="2">
    <location>
        <position position="1"/>
    </location>
</feature>
<feature type="compositionally biased region" description="Basic and acidic residues" evidence="1">
    <location>
        <begin position="1"/>
        <end position="10"/>
    </location>
</feature>